<dbReference type="EMBL" id="RMBX01000007">
    <property type="protein sequence ID" value="RPD40621.1"/>
    <property type="molecule type" value="Genomic_DNA"/>
</dbReference>
<dbReference type="RefSeq" id="WP_120517063.1">
    <property type="nucleotide sequence ID" value="NZ_QXZY01000008.1"/>
</dbReference>
<sequence>MQAPVNDNYFTQSFYEGNGDHLPYVSTARYLIGKYTAKYWKHDCNDPDFIFLEFMLCNRLSIEANCNISRKYKTKVIAGVLDVSPLRLYNDPQLSL</sequence>
<evidence type="ECO:0000313" key="2">
    <source>
        <dbReference type="Proteomes" id="UP000279089"/>
    </source>
</evidence>
<dbReference type="OrthoDB" id="675566at2"/>
<evidence type="ECO:0000313" key="1">
    <source>
        <dbReference type="EMBL" id="RPD40621.1"/>
    </source>
</evidence>
<dbReference type="AlphaFoldDB" id="A0A3N4MAL6"/>
<keyword evidence="2" id="KW-1185">Reference proteome</keyword>
<dbReference type="Proteomes" id="UP000279089">
    <property type="component" value="Unassembled WGS sequence"/>
</dbReference>
<proteinExistence type="predicted"/>
<organism evidence="1 2">
    <name type="scientific">Chitinophaga barathri</name>
    <dbReference type="NCBI Taxonomy" id="1647451"/>
    <lineage>
        <taxon>Bacteria</taxon>
        <taxon>Pseudomonadati</taxon>
        <taxon>Bacteroidota</taxon>
        <taxon>Chitinophagia</taxon>
        <taxon>Chitinophagales</taxon>
        <taxon>Chitinophagaceae</taxon>
        <taxon>Chitinophaga</taxon>
    </lineage>
</organism>
<gene>
    <name evidence="1" type="ORF">EG028_15090</name>
</gene>
<reference evidence="2" key="1">
    <citation type="submission" date="2018-11" db="EMBL/GenBank/DDBJ databases">
        <title>Chitinophaga lutea sp.nov., isolate from arsenic contaminated soil.</title>
        <authorList>
            <person name="Zong Y."/>
        </authorList>
    </citation>
    <scope>NUCLEOTIDE SEQUENCE [LARGE SCALE GENOMIC DNA]</scope>
    <source>
        <strain evidence="2">YLT18</strain>
    </source>
</reference>
<accession>A0A3N4MAL6</accession>
<comment type="caution">
    <text evidence="1">The sequence shown here is derived from an EMBL/GenBank/DDBJ whole genome shotgun (WGS) entry which is preliminary data.</text>
</comment>
<protein>
    <submittedName>
        <fullName evidence="1">Uncharacterized protein</fullName>
    </submittedName>
</protein>
<name>A0A3N4MAL6_9BACT</name>